<feature type="region of interest" description="Disordered" evidence="1">
    <location>
        <begin position="94"/>
        <end position="149"/>
    </location>
</feature>
<evidence type="ECO:0000313" key="5">
    <source>
        <dbReference type="EMBL" id="CAF3900596.1"/>
    </source>
</evidence>
<proteinExistence type="predicted"/>
<feature type="region of interest" description="Disordered" evidence="1">
    <location>
        <begin position="1"/>
        <end position="23"/>
    </location>
</feature>
<accession>A0A814RSV3</accession>
<evidence type="ECO:0000313" key="2">
    <source>
        <dbReference type="EMBL" id="CAF0919915.1"/>
    </source>
</evidence>
<evidence type="ECO:0000313" key="3">
    <source>
        <dbReference type="EMBL" id="CAF1136867.1"/>
    </source>
</evidence>
<comment type="caution">
    <text evidence="3">The sequence shown here is derived from an EMBL/GenBank/DDBJ whole genome shotgun (WGS) entry which is preliminary data.</text>
</comment>
<protein>
    <submittedName>
        <fullName evidence="3">Uncharacterized protein</fullName>
    </submittedName>
</protein>
<evidence type="ECO:0000313" key="6">
    <source>
        <dbReference type="Proteomes" id="UP000663829"/>
    </source>
</evidence>
<gene>
    <name evidence="3" type="ORF">GPM918_LOCUS20484</name>
    <name evidence="2" type="ORF">OVA965_LOCUS10565</name>
    <name evidence="5" type="ORF">SRO942_LOCUS20481</name>
    <name evidence="4" type="ORF">TMI583_LOCUS10562</name>
</gene>
<reference evidence="3" key="1">
    <citation type="submission" date="2021-02" db="EMBL/GenBank/DDBJ databases">
        <authorList>
            <person name="Nowell W R."/>
        </authorList>
    </citation>
    <scope>NUCLEOTIDE SEQUENCE</scope>
</reference>
<evidence type="ECO:0000313" key="4">
    <source>
        <dbReference type="EMBL" id="CAF3697540.1"/>
    </source>
</evidence>
<dbReference type="Proteomes" id="UP000677228">
    <property type="component" value="Unassembled WGS sequence"/>
</dbReference>
<dbReference type="EMBL" id="CAJOBC010006484">
    <property type="protein sequence ID" value="CAF3900596.1"/>
    <property type="molecule type" value="Genomic_DNA"/>
</dbReference>
<dbReference type="EMBL" id="CAJNOQ010006484">
    <property type="protein sequence ID" value="CAF1136867.1"/>
    <property type="molecule type" value="Genomic_DNA"/>
</dbReference>
<evidence type="ECO:0000256" key="1">
    <source>
        <dbReference type="SAM" id="MobiDB-lite"/>
    </source>
</evidence>
<keyword evidence="6" id="KW-1185">Reference proteome</keyword>
<dbReference type="Proteomes" id="UP000681722">
    <property type="component" value="Unassembled WGS sequence"/>
</dbReference>
<sequence>MASSNSPLSKSKPMTKISSHTVYTATSKDYDRMKVAQKHENKLELEYERLERKLMSKAKWNERADQSVIIKSTTASSANGDLSVDDWLQREREKAQNMNKSKELANQRIRCSPFSGMTKPSGGTSTTAAHSISHVRKVSPTTATTSTAV</sequence>
<dbReference type="OrthoDB" id="10031963at2759"/>
<dbReference type="Proteomes" id="UP000663829">
    <property type="component" value="Unassembled WGS sequence"/>
</dbReference>
<feature type="compositionally biased region" description="Polar residues" evidence="1">
    <location>
        <begin position="121"/>
        <end position="130"/>
    </location>
</feature>
<name>A0A814RSV3_9BILA</name>
<dbReference type="EMBL" id="CAJOBA010003928">
    <property type="protein sequence ID" value="CAF3697540.1"/>
    <property type="molecule type" value="Genomic_DNA"/>
</dbReference>
<dbReference type="EMBL" id="CAJNOK010003926">
    <property type="protein sequence ID" value="CAF0919915.1"/>
    <property type="molecule type" value="Genomic_DNA"/>
</dbReference>
<organism evidence="3 6">
    <name type="scientific">Didymodactylos carnosus</name>
    <dbReference type="NCBI Taxonomy" id="1234261"/>
    <lineage>
        <taxon>Eukaryota</taxon>
        <taxon>Metazoa</taxon>
        <taxon>Spiralia</taxon>
        <taxon>Gnathifera</taxon>
        <taxon>Rotifera</taxon>
        <taxon>Eurotatoria</taxon>
        <taxon>Bdelloidea</taxon>
        <taxon>Philodinida</taxon>
        <taxon>Philodinidae</taxon>
        <taxon>Didymodactylos</taxon>
    </lineage>
</organism>
<feature type="compositionally biased region" description="Low complexity" evidence="1">
    <location>
        <begin position="138"/>
        <end position="149"/>
    </location>
</feature>
<feature type="compositionally biased region" description="Basic and acidic residues" evidence="1">
    <location>
        <begin position="94"/>
        <end position="105"/>
    </location>
</feature>
<dbReference type="Proteomes" id="UP000682733">
    <property type="component" value="Unassembled WGS sequence"/>
</dbReference>
<dbReference type="AlphaFoldDB" id="A0A814RSV3"/>